<keyword evidence="2" id="KW-0812">Transmembrane</keyword>
<keyword evidence="1" id="KW-0862">Zinc</keyword>
<evidence type="ECO:0000256" key="2">
    <source>
        <dbReference type="SAM" id="Phobius"/>
    </source>
</evidence>
<dbReference type="InterPro" id="IPR008257">
    <property type="entry name" value="Pept_M19"/>
</dbReference>
<comment type="cofactor">
    <cofactor evidence="1">
        <name>Zn(2+)</name>
        <dbReference type="ChEBI" id="CHEBI:29105"/>
    </cofactor>
</comment>
<dbReference type="GO" id="GO:0006508">
    <property type="term" value="P:proteolysis"/>
    <property type="evidence" value="ECO:0007669"/>
    <property type="project" value="UniProtKB-KW"/>
</dbReference>
<dbReference type="InterPro" id="IPR032466">
    <property type="entry name" value="Metal_Hydrolase"/>
</dbReference>
<dbReference type="STRING" id="6573.A0A210PZ55"/>
<gene>
    <name evidence="3" type="ORF">KP79_PYT19188</name>
</gene>
<comment type="similarity">
    <text evidence="1">Belongs to the metallo-dependent hydrolases superfamily. Peptidase M19 family.</text>
</comment>
<dbReference type="EC" id="3.4.13.19" evidence="1"/>
<name>A0A210PZ55_MIZYE</name>
<evidence type="ECO:0000256" key="1">
    <source>
        <dbReference type="RuleBase" id="RU341113"/>
    </source>
</evidence>
<keyword evidence="1" id="KW-0325">Glycoprotein</keyword>
<dbReference type="GO" id="GO:0070573">
    <property type="term" value="F:metallodipeptidase activity"/>
    <property type="evidence" value="ECO:0007669"/>
    <property type="project" value="InterPro"/>
</dbReference>
<dbReference type="EMBL" id="NEDP02005357">
    <property type="protein sequence ID" value="OWF41763.1"/>
    <property type="molecule type" value="Genomic_DNA"/>
</dbReference>
<comment type="catalytic activity">
    <reaction evidence="1">
        <text>an L-aminoacyl-L-amino acid + H2O = 2 an L-alpha-amino acid</text>
        <dbReference type="Rhea" id="RHEA:48940"/>
        <dbReference type="ChEBI" id="CHEBI:15377"/>
        <dbReference type="ChEBI" id="CHEBI:59869"/>
        <dbReference type="ChEBI" id="CHEBI:77460"/>
        <dbReference type="EC" id="3.4.13.19"/>
    </reaction>
</comment>
<dbReference type="AlphaFoldDB" id="A0A210PZ55"/>
<dbReference type="OrthoDB" id="445695at2759"/>
<keyword evidence="1" id="KW-0449">Lipoprotein</keyword>
<keyword evidence="1" id="KW-0482">Metalloprotease</keyword>
<keyword evidence="4" id="KW-1185">Reference proteome</keyword>
<keyword evidence="2" id="KW-1133">Transmembrane helix</keyword>
<dbReference type="CDD" id="cd01301">
    <property type="entry name" value="rDP_like"/>
    <property type="match status" value="1"/>
</dbReference>
<proteinExistence type="inferred from homology"/>
<organism evidence="3 4">
    <name type="scientific">Mizuhopecten yessoensis</name>
    <name type="common">Japanese scallop</name>
    <name type="synonym">Patinopecten yessoensis</name>
    <dbReference type="NCBI Taxonomy" id="6573"/>
    <lineage>
        <taxon>Eukaryota</taxon>
        <taxon>Metazoa</taxon>
        <taxon>Spiralia</taxon>
        <taxon>Lophotrochozoa</taxon>
        <taxon>Mollusca</taxon>
        <taxon>Bivalvia</taxon>
        <taxon>Autobranchia</taxon>
        <taxon>Pteriomorphia</taxon>
        <taxon>Pectinida</taxon>
        <taxon>Pectinoidea</taxon>
        <taxon>Pectinidae</taxon>
        <taxon>Mizuhopecten</taxon>
    </lineage>
</organism>
<protein>
    <recommendedName>
        <fullName evidence="1">Dipeptidase</fullName>
        <ecNumber evidence="1">3.4.13.19</ecNumber>
    </recommendedName>
</protein>
<comment type="caution">
    <text evidence="3">The sequence shown here is derived from an EMBL/GenBank/DDBJ whole genome shotgun (WGS) entry which is preliminary data.</text>
</comment>
<dbReference type="Gene3D" id="3.20.20.140">
    <property type="entry name" value="Metal-dependent hydrolases"/>
    <property type="match status" value="1"/>
</dbReference>
<dbReference type="PROSITE" id="PS51365">
    <property type="entry name" value="RENAL_DIPEPTIDASE_2"/>
    <property type="match status" value="1"/>
</dbReference>
<dbReference type="Proteomes" id="UP000242188">
    <property type="component" value="Unassembled WGS sequence"/>
</dbReference>
<keyword evidence="1" id="KW-0336">GPI-anchor</keyword>
<dbReference type="SUPFAM" id="SSF51556">
    <property type="entry name" value="Metallo-dependent hydrolases"/>
    <property type="match status" value="1"/>
</dbReference>
<keyword evidence="1" id="KW-0645">Protease</keyword>
<comment type="subcellular location">
    <subcellularLocation>
        <location evidence="1">Membrane</location>
        <topology evidence="1">Lipid-anchor</topology>
        <topology evidence="1">GPI-anchor</topology>
    </subcellularLocation>
</comment>
<dbReference type="Pfam" id="PF01244">
    <property type="entry name" value="Peptidase_M19"/>
    <property type="match status" value="1"/>
</dbReference>
<accession>A0A210PZ55</accession>
<evidence type="ECO:0000313" key="3">
    <source>
        <dbReference type="EMBL" id="OWF41763.1"/>
    </source>
</evidence>
<dbReference type="GO" id="GO:0098552">
    <property type="term" value="C:side of membrane"/>
    <property type="evidence" value="ECO:0007669"/>
    <property type="project" value="UniProtKB-KW"/>
</dbReference>
<keyword evidence="1" id="KW-0224">Dipeptidase</keyword>
<keyword evidence="1" id="KW-1015">Disulfide bond</keyword>
<evidence type="ECO:0000313" key="4">
    <source>
        <dbReference type="Proteomes" id="UP000242188"/>
    </source>
</evidence>
<keyword evidence="1" id="KW-0479">Metal-binding</keyword>
<feature type="transmembrane region" description="Helical" evidence="2">
    <location>
        <begin position="12"/>
        <end position="36"/>
    </location>
</feature>
<reference evidence="3 4" key="1">
    <citation type="journal article" date="2017" name="Nat. Ecol. Evol.">
        <title>Scallop genome provides insights into evolution of bilaterian karyotype and development.</title>
        <authorList>
            <person name="Wang S."/>
            <person name="Zhang J."/>
            <person name="Jiao W."/>
            <person name="Li J."/>
            <person name="Xun X."/>
            <person name="Sun Y."/>
            <person name="Guo X."/>
            <person name="Huan P."/>
            <person name="Dong B."/>
            <person name="Zhang L."/>
            <person name="Hu X."/>
            <person name="Sun X."/>
            <person name="Wang J."/>
            <person name="Zhao C."/>
            <person name="Wang Y."/>
            <person name="Wang D."/>
            <person name="Huang X."/>
            <person name="Wang R."/>
            <person name="Lv J."/>
            <person name="Li Y."/>
            <person name="Zhang Z."/>
            <person name="Liu B."/>
            <person name="Lu W."/>
            <person name="Hui Y."/>
            <person name="Liang J."/>
            <person name="Zhou Z."/>
            <person name="Hou R."/>
            <person name="Li X."/>
            <person name="Liu Y."/>
            <person name="Li H."/>
            <person name="Ning X."/>
            <person name="Lin Y."/>
            <person name="Zhao L."/>
            <person name="Xing Q."/>
            <person name="Dou J."/>
            <person name="Li Y."/>
            <person name="Mao J."/>
            <person name="Guo H."/>
            <person name="Dou H."/>
            <person name="Li T."/>
            <person name="Mu C."/>
            <person name="Jiang W."/>
            <person name="Fu Q."/>
            <person name="Fu X."/>
            <person name="Miao Y."/>
            <person name="Liu J."/>
            <person name="Yu Q."/>
            <person name="Li R."/>
            <person name="Liao H."/>
            <person name="Li X."/>
            <person name="Kong Y."/>
            <person name="Jiang Z."/>
            <person name="Chourrout D."/>
            <person name="Li R."/>
            <person name="Bao Z."/>
        </authorList>
    </citation>
    <scope>NUCLEOTIDE SEQUENCE [LARGE SCALE GENOMIC DNA]</scope>
    <source>
        <strain evidence="3 4">PY_sf001</strain>
    </source>
</reference>
<dbReference type="PANTHER" id="PTHR10443">
    <property type="entry name" value="MICROSOMAL DIPEPTIDASE"/>
    <property type="match status" value="1"/>
</dbReference>
<sequence length="426" mass="48585">MTESLWTRYRCVLILAVLFLIGAFAVILGVALGVIANQIDDTHEGVVQRVLEEYPLIDAHNDLPWTIRQKTKNKVYSFDFYADTRQLWPMTINLTDPSFSYMPPCTDIPRLRKGKVGAQFWSIFTSCESSGKDAVRMGLDQVDVVYKFVRRYSDVFELVRTADGLLDAFRRNKIASAIGLEGGHMIGNTLGVLRMHYELGTRYMTLTHSCDTDWADSYLVDVNETSTRGLTDFGKIVVKEMNRLGMMVDLSHVSHQTMIDAILTSEAPIIFSHSNVFTLCNHYRNVQDDVIDMTKENGGIIMVNFYNGYLNCDPNQQQNTTIQTVADHLDYIKDRIGADFVGLGADFDGVELYPIDLDDTSKYPNLLLELRRRGWTEVELRKVVGENFIRVFRAVERVRDNLRDQPPYEDIIAREDIQVAECTTNI</sequence>
<comment type="subunit">
    <text evidence="1">Homodimer; disulfide-linked.</text>
</comment>
<keyword evidence="2" id="KW-0472">Membrane</keyword>
<keyword evidence="1" id="KW-0378">Hydrolase</keyword>
<dbReference type="PANTHER" id="PTHR10443:SF12">
    <property type="entry name" value="DIPEPTIDASE"/>
    <property type="match status" value="1"/>
</dbReference>
<dbReference type="GO" id="GO:0046872">
    <property type="term" value="F:metal ion binding"/>
    <property type="evidence" value="ECO:0007669"/>
    <property type="project" value="UniProtKB-UniRule"/>
</dbReference>